<dbReference type="NCBIfam" id="TIGR02532">
    <property type="entry name" value="IV_pilin_GFxxxE"/>
    <property type="match status" value="1"/>
</dbReference>
<dbReference type="AlphaFoldDB" id="A0A7X3H2I6"/>
<dbReference type="RefSeq" id="WP_160419374.1">
    <property type="nucleotide sequence ID" value="NZ_WTKP01000008.1"/>
</dbReference>
<evidence type="ECO:0000313" key="1">
    <source>
        <dbReference type="EMBL" id="MWJ29034.1"/>
    </source>
</evidence>
<comment type="caution">
    <text evidence="1">The sequence shown here is derived from an EMBL/GenBank/DDBJ whole genome shotgun (WGS) entry which is preliminary data.</text>
</comment>
<keyword evidence="2" id="KW-1185">Reference proteome</keyword>
<reference evidence="1 2" key="1">
    <citation type="submission" date="2019-12" db="EMBL/GenBank/DDBJ databases">
        <title>Halomonas rutogse sp. nov. isolated from two lakes on Tibetan Plateau.</title>
        <authorList>
            <person name="Gao P."/>
        </authorList>
    </citation>
    <scope>NUCLEOTIDE SEQUENCE [LARGE SCALE GENOMIC DNA]</scope>
    <source>
        <strain evidence="1 2">ZH2S</strain>
    </source>
</reference>
<sequence>MNKQHGFSLIEALVALLVLSFGLVGVAAMQLKALQSATAGYQRSVATLAAVDAQERLWAELVKMAQDSEDTRQDCSEIEDDYVKGIEINWQADWFESSTATPLRQFSGNISGGDEECEFNIEIVFDSDPDSQDSFMYTFRLPKLEES</sequence>
<name>A0A7X3H2I6_9GAMM</name>
<dbReference type="Proteomes" id="UP000437638">
    <property type="component" value="Unassembled WGS sequence"/>
</dbReference>
<dbReference type="InterPro" id="IPR012902">
    <property type="entry name" value="N_methyl_site"/>
</dbReference>
<evidence type="ECO:0000313" key="2">
    <source>
        <dbReference type="Proteomes" id="UP000437638"/>
    </source>
</evidence>
<accession>A0A7X3H2I6</accession>
<gene>
    <name evidence="1" type="primary">pilV</name>
    <name evidence="1" type="ORF">GPM19_12635</name>
</gene>
<dbReference type="Pfam" id="PF07963">
    <property type="entry name" value="N_methyl"/>
    <property type="match status" value="1"/>
</dbReference>
<dbReference type="InterPro" id="IPR013362">
    <property type="entry name" value="Pilus_4_PilV"/>
</dbReference>
<proteinExistence type="predicted"/>
<dbReference type="NCBIfam" id="TIGR02523">
    <property type="entry name" value="type_IV_pilV"/>
    <property type="match status" value="1"/>
</dbReference>
<organism evidence="1 2">
    <name type="scientific">Vreelandella zhuhanensis</name>
    <dbReference type="NCBI Taxonomy" id="2684210"/>
    <lineage>
        <taxon>Bacteria</taxon>
        <taxon>Pseudomonadati</taxon>
        <taxon>Pseudomonadota</taxon>
        <taxon>Gammaproteobacteria</taxon>
        <taxon>Oceanospirillales</taxon>
        <taxon>Halomonadaceae</taxon>
        <taxon>Vreelandella</taxon>
    </lineage>
</organism>
<dbReference type="PROSITE" id="PS00409">
    <property type="entry name" value="PROKAR_NTER_METHYL"/>
    <property type="match status" value="1"/>
</dbReference>
<protein>
    <submittedName>
        <fullName evidence="1">Type IV pilus modification protein PilV</fullName>
    </submittedName>
</protein>
<dbReference type="EMBL" id="WTKP01000008">
    <property type="protein sequence ID" value="MWJ29034.1"/>
    <property type="molecule type" value="Genomic_DNA"/>
</dbReference>